<evidence type="ECO:0000313" key="6">
    <source>
        <dbReference type="EMBL" id="OPA73250.1"/>
    </source>
</evidence>
<feature type="domain" description="SIS" evidence="5">
    <location>
        <begin position="128"/>
        <end position="268"/>
    </location>
</feature>
<dbReference type="InterPro" id="IPR036388">
    <property type="entry name" value="WH-like_DNA-bd_sf"/>
</dbReference>
<name>A0A1T2X043_9BACL</name>
<dbReference type="InterPro" id="IPR001347">
    <property type="entry name" value="SIS_dom"/>
</dbReference>
<dbReference type="PANTHER" id="PTHR30514:SF1">
    <property type="entry name" value="HTH-TYPE TRANSCRIPTIONAL REGULATOR HEXR-RELATED"/>
    <property type="match status" value="1"/>
</dbReference>
<gene>
    <name evidence="6" type="ORF">BVG16_29670</name>
</gene>
<dbReference type="OrthoDB" id="370421at2"/>
<keyword evidence="7" id="KW-1185">Reference proteome</keyword>
<evidence type="ECO:0000256" key="3">
    <source>
        <dbReference type="ARBA" id="ARBA00023163"/>
    </source>
</evidence>
<dbReference type="PROSITE" id="PS51464">
    <property type="entry name" value="SIS"/>
    <property type="match status" value="1"/>
</dbReference>
<dbReference type="Gene3D" id="1.10.10.10">
    <property type="entry name" value="Winged helix-like DNA-binding domain superfamily/Winged helix DNA-binding domain"/>
    <property type="match status" value="1"/>
</dbReference>
<dbReference type="STRING" id="1324314.BVG16_29670"/>
<dbReference type="InterPro" id="IPR046348">
    <property type="entry name" value="SIS_dom_sf"/>
</dbReference>
<dbReference type="GO" id="GO:1901135">
    <property type="term" value="P:carbohydrate derivative metabolic process"/>
    <property type="evidence" value="ECO:0007669"/>
    <property type="project" value="InterPro"/>
</dbReference>
<evidence type="ECO:0000256" key="1">
    <source>
        <dbReference type="ARBA" id="ARBA00023015"/>
    </source>
</evidence>
<proteinExistence type="predicted"/>
<keyword evidence="1" id="KW-0805">Transcription regulation</keyword>
<sequence>MSINDNILIKIRDMKESLTPVERLVAEYILENLEEIPHLSIKSLAQLTKTSDASVLRFCKTMGYTGYRSFIVSISASLGSMDEEQKHQYTDIQPGDDLSIIISNISRNNSKSIEDTLSVIDKNEIARAVKVLRECKRIVFFGIGASGLVGIDAEQKFSRINKMCHTYTDGHSQLTAATLLEKNDVAIFISNSGDTMEILDTLEIAKKNGATTIAITKYNKSELADKANIVLSISTPEVTIRSGAMGSRIAMLTVVDILFAGVASAEYKNVKKYLTKTHNILASKHRK</sequence>
<dbReference type="GO" id="GO:0003677">
    <property type="term" value="F:DNA binding"/>
    <property type="evidence" value="ECO:0007669"/>
    <property type="project" value="UniProtKB-KW"/>
</dbReference>
<dbReference type="EMBL" id="MSZX01000020">
    <property type="protein sequence ID" value="OPA73250.1"/>
    <property type="molecule type" value="Genomic_DNA"/>
</dbReference>
<dbReference type="GO" id="GO:0003700">
    <property type="term" value="F:DNA-binding transcription factor activity"/>
    <property type="evidence" value="ECO:0007669"/>
    <property type="project" value="InterPro"/>
</dbReference>
<dbReference type="CDD" id="cd05013">
    <property type="entry name" value="SIS_RpiR"/>
    <property type="match status" value="1"/>
</dbReference>
<comment type="caution">
    <text evidence="6">The sequence shown here is derived from an EMBL/GenBank/DDBJ whole genome shotgun (WGS) entry which is preliminary data.</text>
</comment>
<dbReference type="InterPro" id="IPR047640">
    <property type="entry name" value="RpiR-like"/>
</dbReference>
<dbReference type="InterPro" id="IPR035472">
    <property type="entry name" value="RpiR-like_SIS"/>
</dbReference>
<dbReference type="RefSeq" id="WP_078502818.1">
    <property type="nucleotide sequence ID" value="NZ_MSZX01000020.1"/>
</dbReference>
<keyword evidence="3" id="KW-0804">Transcription</keyword>
<organism evidence="6 7">
    <name type="scientific">Paenibacillus selenitireducens</name>
    <dbReference type="NCBI Taxonomy" id="1324314"/>
    <lineage>
        <taxon>Bacteria</taxon>
        <taxon>Bacillati</taxon>
        <taxon>Bacillota</taxon>
        <taxon>Bacilli</taxon>
        <taxon>Bacillales</taxon>
        <taxon>Paenibacillaceae</taxon>
        <taxon>Paenibacillus</taxon>
    </lineage>
</organism>
<dbReference type="SUPFAM" id="SSF53697">
    <property type="entry name" value="SIS domain"/>
    <property type="match status" value="1"/>
</dbReference>
<dbReference type="Pfam" id="PF01418">
    <property type="entry name" value="HTH_6"/>
    <property type="match status" value="1"/>
</dbReference>
<keyword evidence="2" id="KW-0238">DNA-binding</keyword>
<evidence type="ECO:0000259" key="4">
    <source>
        <dbReference type="PROSITE" id="PS51071"/>
    </source>
</evidence>
<dbReference type="AlphaFoldDB" id="A0A1T2X043"/>
<dbReference type="Pfam" id="PF01380">
    <property type="entry name" value="SIS"/>
    <property type="match status" value="1"/>
</dbReference>
<dbReference type="SUPFAM" id="SSF46689">
    <property type="entry name" value="Homeodomain-like"/>
    <property type="match status" value="1"/>
</dbReference>
<dbReference type="InterPro" id="IPR000281">
    <property type="entry name" value="HTH_RpiR"/>
</dbReference>
<dbReference type="InterPro" id="IPR009057">
    <property type="entry name" value="Homeodomain-like_sf"/>
</dbReference>
<dbReference type="GO" id="GO:0097367">
    <property type="term" value="F:carbohydrate derivative binding"/>
    <property type="evidence" value="ECO:0007669"/>
    <property type="project" value="InterPro"/>
</dbReference>
<evidence type="ECO:0000259" key="5">
    <source>
        <dbReference type="PROSITE" id="PS51464"/>
    </source>
</evidence>
<dbReference type="Gene3D" id="3.40.50.10490">
    <property type="entry name" value="Glucose-6-phosphate isomerase like protein, domain 1"/>
    <property type="match status" value="1"/>
</dbReference>
<dbReference type="PANTHER" id="PTHR30514">
    <property type="entry name" value="GLUCOKINASE"/>
    <property type="match status" value="1"/>
</dbReference>
<feature type="domain" description="HTH rpiR-type" evidence="4">
    <location>
        <begin position="5"/>
        <end position="81"/>
    </location>
</feature>
<dbReference type="PROSITE" id="PS51071">
    <property type="entry name" value="HTH_RPIR"/>
    <property type="match status" value="1"/>
</dbReference>
<evidence type="ECO:0000313" key="7">
    <source>
        <dbReference type="Proteomes" id="UP000190188"/>
    </source>
</evidence>
<accession>A0A1T2X043</accession>
<evidence type="ECO:0000256" key="2">
    <source>
        <dbReference type="ARBA" id="ARBA00023125"/>
    </source>
</evidence>
<reference evidence="6 7" key="1">
    <citation type="submission" date="2017-01" db="EMBL/GenBank/DDBJ databases">
        <title>Genome analysis of Paenibacillus selenitrireducens ES3-24.</title>
        <authorList>
            <person name="Xu D."/>
            <person name="Yao R."/>
            <person name="Zheng S."/>
        </authorList>
    </citation>
    <scope>NUCLEOTIDE SEQUENCE [LARGE SCALE GENOMIC DNA]</scope>
    <source>
        <strain evidence="6 7">ES3-24</strain>
    </source>
</reference>
<dbReference type="Proteomes" id="UP000190188">
    <property type="component" value="Unassembled WGS sequence"/>
</dbReference>
<protein>
    <submittedName>
        <fullName evidence="6">RpiR family transcriptional regulator</fullName>
    </submittedName>
</protein>